<dbReference type="GO" id="GO:0016020">
    <property type="term" value="C:membrane"/>
    <property type="evidence" value="ECO:0007669"/>
    <property type="project" value="UniProtKB-SubCell"/>
</dbReference>
<reference evidence="7 8" key="1">
    <citation type="submission" date="2014-06" db="EMBL/GenBank/DDBJ databases">
        <title>Draft genome sequence of Bacillus manliponensis JCM 15802 (MCCC 1A00708).</title>
        <authorList>
            <person name="Lai Q."/>
            <person name="Liu Y."/>
            <person name="Shao Z."/>
        </authorList>
    </citation>
    <scope>NUCLEOTIDE SEQUENCE [LARGE SCALE GENOMIC DNA]</scope>
    <source>
        <strain evidence="7 8">JCM 15802</strain>
    </source>
</reference>
<evidence type="ECO:0000256" key="2">
    <source>
        <dbReference type="ARBA" id="ARBA00022692"/>
    </source>
</evidence>
<comment type="subcellular location">
    <subcellularLocation>
        <location evidence="1">Membrane</location>
        <topology evidence="1">Multi-pass membrane protein</topology>
    </subcellularLocation>
</comment>
<evidence type="ECO:0000256" key="1">
    <source>
        <dbReference type="ARBA" id="ARBA00004141"/>
    </source>
</evidence>
<evidence type="ECO:0000313" key="8">
    <source>
        <dbReference type="Proteomes" id="UP000027822"/>
    </source>
</evidence>
<dbReference type="STRING" id="574376.BAMA_01145"/>
<dbReference type="eggNOG" id="ENOG5033CY2">
    <property type="taxonomic scope" value="Bacteria"/>
</dbReference>
<feature type="transmembrane region" description="Helical" evidence="5">
    <location>
        <begin position="124"/>
        <end position="145"/>
    </location>
</feature>
<keyword evidence="2 5" id="KW-0812">Transmembrane</keyword>
<evidence type="ECO:0000256" key="4">
    <source>
        <dbReference type="ARBA" id="ARBA00023136"/>
    </source>
</evidence>
<dbReference type="EMBL" id="JOTN01000001">
    <property type="protein sequence ID" value="KEK21403.1"/>
    <property type="molecule type" value="Genomic_DNA"/>
</dbReference>
<keyword evidence="3 5" id="KW-1133">Transmembrane helix</keyword>
<gene>
    <name evidence="7" type="ORF">BAMA_01145</name>
</gene>
<evidence type="ECO:0000256" key="3">
    <source>
        <dbReference type="ARBA" id="ARBA00022989"/>
    </source>
</evidence>
<feature type="domain" description="Yip1" evidence="6">
    <location>
        <begin position="17"/>
        <end position="214"/>
    </location>
</feature>
<dbReference type="RefSeq" id="WP_034635275.1">
    <property type="nucleotide sequence ID" value="NZ_CBCSJC010000002.1"/>
</dbReference>
<protein>
    <submittedName>
        <fullName evidence="7">Membrane protein</fullName>
    </submittedName>
</protein>
<dbReference type="AlphaFoldDB" id="A0A073KGI2"/>
<evidence type="ECO:0000313" key="7">
    <source>
        <dbReference type="EMBL" id="KEK21403.1"/>
    </source>
</evidence>
<feature type="transmembrane region" description="Helical" evidence="5">
    <location>
        <begin position="36"/>
        <end position="59"/>
    </location>
</feature>
<name>A0A073KGI2_9BACI</name>
<feature type="transmembrane region" description="Helical" evidence="5">
    <location>
        <begin position="79"/>
        <end position="103"/>
    </location>
</feature>
<keyword evidence="4 5" id="KW-0472">Membrane</keyword>
<dbReference type="InterPro" id="IPR006977">
    <property type="entry name" value="Yip1_dom"/>
</dbReference>
<dbReference type="OrthoDB" id="2940219at2"/>
<sequence length="221" mass="23512">MEPNVNAEVSTKKPSLFGMITSPGMQFERMKTNSPVWGAFFLIVLIGTLSSLAVTHALIQTPEMVKVFAEDPTGMAKTFTYVGGALGGIIGIPVTFFIGAGIYKVIMMLMGNDTSYKQLLSITVYASIISYLGVILNAIFAMALGGDGQVMYTGLGPLFDPKTTIGTIANSIEIFTIWGLIVTGMGLHIVAGLSKNKATILMVIFFLISVGFGLLGNMFGM</sequence>
<organism evidence="7 8">
    <name type="scientific">Bacillus manliponensis</name>
    <dbReference type="NCBI Taxonomy" id="574376"/>
    <lineage>
        <taxon>Bacteria</taxon>
        <taxon>Bacillati</taxon>
        <taxon>Bacillota</taxon>
        <taxon>Bacilli</taxon>
        <taxon>Bacillales</taxon>
        <taxon>Bacillaceae</taxon>
        <taxon>Bacillus</taxon>
        <taxon>Bacillus cereus group</taxon>
    </lineage>
</organism>
<proteinExistence type="predicted"/>
<evidence type="ECO:0000256" key="5">
    <source>
        <dbReference type="SAM" id="Phobius"/>
    </source>
</evidence>
<dbReference type="Proteomes" id="UP000027822">
    <property type="component" value="Unassembled WGS sequence"/>
</dbReference>
<feature type="transmembrane region" description="Helical" evidence="5">
    <location>
        <begin position="199"/>
        <end position="219"/>
    </location>
</feature>
<keyword evidence="8" id="KW-1185">Reference proteome</keyword>
<evidence type="ECO:0000259" key="6">
    <source>
        <dbReference type="Pfam" id="PF04893"/>
    </source>
</evidence>
<accession>A0A073KGI2</accession>
<dbReference type="Pfam" id="PF04893">
    <property type="entry name" value="Yip1"/>
    <property type="match status" value="1"/>
</dbReference>
<feature type="transmembrane region" description="Helical" evidence="5">
    <location>
        <begin position="165"/>
        <end position="187"/>
    </location>
</feature>
<comment type="caution">
    <text evidence="7">The sequence shown here is derived from an EMBL/GenBank/DDBJ whole genome shotgun (WGS) entry which is preliminary data.</text>
</comment>